<sequence>MANRIEGPRAPQESDREAILAAGQVHIDKLCTLNRSWAKHINVPFATDEIVSGRVPAFVYGDYLVAFDIGGTWNSPGVRMFEELLTLRLHPGSKSCSYRQVVWCMESLARANGCVGVLLGTVGAYDDKLGRVIERLGYERAGGSFYKEV</sequence>
<name>A0A0A8KXQ0_9CAUD</name>
<proteinExistence type="predicted"/>
<gene>
    <name evidence="1" type="primary">gp38</name>
</gene>
<evidence type="ECO:0000313" key="2">
    <source>
        <dbReference type="Proteomes" id="UP000030924"/>
    </source>
</evidence>
<organism evidence="1 2">
    <name type="scientific">Burkholderia phage Bp-AMP4</name>
    <dbReference type="NCBI Taxonomy" id="1437329"/>
    <lineage>
        <taxon>Viruses</taxon>
        <taxon>Duplodnaviria</taxon>
        <taxon>Heunggongvirae</taxon>
        <taxon>Uroviricota</taxon>
        <taxon>Caudoviricetes</taxon>
        <taxon>Autographivirales</taxon>
        <taxon>Autonotataviridae</taxon>
        <taxon>Ampunavirus</taxon>
        <taxon>Ampunavirus BpAMP1</taxon>
    </lineage>
</organism>
<accession>A0A0A8KXQ0</accession>
<protein>
    <submittedName>
        <fullName evidence="1">Uncharacterized protein</fullName>
    </submittedName>
</protein>
<dbReference type="EMBL" id="HG796221">
    <property type="protein sequence ID" value="CDL65266.1"/>
    <property type="molecule type" value="Genomic_DNA"/>
</dbReference>
<dbReference type="Proteomes" id="UP000030924">
    <property type="component" value="Segment"/>
</dbReference>
<evidence type="ECO:0000313" key="1">
    <source>
        <dbReference type="EMBL" id="CDL65266.1"/>
    </source>
</evidence>
<reference evidence="1 2" key="1">
    <citation type="submission" date="2013-10" db="EMBL/GenBank/DDBJ databases">
        <title>Novel phages display a temperature dependent lifestyle choice that underpins the population dynamics of a tropical bacterial pathogen.</title>
        <authorList>
            <person name="Shan J."/>
            <person name="Korbrisate S."/>
            <person name="Adler-Lazer N."/>
            <person name="Clokie M."/>
            <person name="Galyov E."/>
        </authorList>
    </citation>
    <scope>NUCLEOTIDE SEQUENCE [LARGE SCALE GENOMIC DNA]</scope>
</reference>